<dbReference type="RefSeq" id="WP_264501875.1">
    <property type="nucleotide sequence ID" value="NZ_JAPDDS010000007.1"/>
</dbReference>
<feature type="transmembrane region" description="Helical" evidence="1">
    <location>
        <begin position="110"/>
        <end position="129"/>
    </location>
</feature>
<keyword evidence="1" id="KW-1133">Transmembrane helix</keyword>
<name>A0ABT3FQR8_9BACT</name>
<organism evidence="2 3">
    <name type="scientific">Luteolibacter flavescens</name>
    <dbReference type="NCBI Taxonomy" id="1859460"/>
    <lineage>
        <taxon>Bacteria</taxon>
        <taxon>Pseudomonadati</taxon>
        <taxon>Verrucomicrobiota</taxon>
        <taxon>Verrucomicrobiia</taxon>
        <taxon>Verrucomicrobiales</taxon>
        <taxon>Verrucomicrobiaceae</taxon>
        <taxon>Luteolibacter</taxon>
    </lineage>
</organism>
<dbReference type="EMBL" id="JAPDDS010000007">
    <property type="protein sequence ID" value="MCW1885918.1"/>
    <property type="molecule type" value="Genomic_DNA"/>
</dbReference>
<sequence length="142" mass="16147">MDLPVRSPLHRSLILWVGLCVIAFLVWLWRDATGFTTILGVRDFPHATFVVHPDGVSFYASALFLVGPGVFETLDTWDPFGSGHQDFLVHFRDPSDLKYDPWSERSTVTLSHPVLILTAAVAVIAALWLRRFLWRRSLRTCP</sequence>
<proteinExistence type="predicted"/>
<keyword evidence="3" id="KW-1185">Reference proteome</keyword>
<gene>
    <name evidence="2" type="ORF">OKA04_14355</name>
</gene>
<comment type="caution">
    <text evidence="2">The sequence shown here is derived from an EMBL/GenBank/DDBJ whole genome shotgun (WGS) entry which is preliminary data.</text>
</comment>
<evidence type="ECO:0000256" key="1">
    <source>
        <dbReference type="SAM" id="Phobius"/>
    </source>
</evidence>
<accession>A0ABT3FQR8</accession>
<evidence type="ECO:0000313" key="2">
    <source>
        <dbReference type="EMBL" id="MCW1885918.1"/>
    </source>
</evidence>
<protein>
    <recommendedName>
        <fullName evidence="4">DUF3592 domain-containing protein</fullName>
    </recommendedName>
</protein>
<reference evidence="2 3" key="1">
    <citation type="submission" date="2022-10" db="EMBL/GenBank/DDBJ databases">
        <title>Luteolibacter flavescens strain MCCC 1K03193, whole genome shotgun sequencing project.</title>
        <authorList>
            <person name="Zhao G."/>
            <person name="Shen L."/>
        </authorList>
    </citation>
    <scope>NUCLEOTIDE SEQUENCE [LARGE SCALE GENOMIC DNA]</scope>
    <source>
        <strain evidence="2 3">MCCC 1K03193</strain>
    </source>
</reference>
<evidence type="ECO:0008006" key="4">
    <source>
        <dbReference type="Google" id="ProtNLM"/>
    </source>
</evidence>
<evidence type="ECO:0000313" key="3">
    <source>
        <dbReference type="Proteomes" id="UP001207930"/>
    </source>
</evidence>
<feature type="transmembrane region" description="Helical" evidence="1">
    <location>
        <begin position="12"/>
        <end position="29"/>
    </location>
</feature>
<dbReference type="Proteomes" id="UP001207930">
    <property type="component" value="Unassembled WGS sequence"/>
</dbReference>
<keyword evidence="1" id="KW-0472">Membrane</keyword>
<keyword evidence="1" id="KW-0812">Transmembrane</keyword>